<proteinExistence type="predicted"/>
<dbReference type="EMBL" id="LAZR01003991">
    <property type="protein sequence ID" value="KKN12800.1"/>
    <property type="molecule type" value="Genomic_DNA"/>
</dbReference>
<comment type="caution">
    <text evidence="2">The sequence shown here is derived from an EMBL/GenBank/DDBJ whole genome shotgun (WGS) entry which is preliminary data.</text>
</comment>
<reference evidence="2" key="1">
    <citation type="journal article" date="2015" name="Nature">
        <title>Complex archaea that bridge the gap between prokaryotes and eukaryotes.</title>
        <authorList>
            <person name="Spang A."/>
            <person name="Saw J.H."/>
            <person name="Jorgensen S.L."/>
            <person name="Zaremba-Niedzwiedzka K."/>
            <person name="Martijn J."/>
            <person name="Lind A.E."/>
            <person name="van Eijk R."/>
            <person name="Schleper C."/>
            <person name="Guy L."/>
            <person name="Ettema T.J."/>
        </authorList>
    </citation>
    <scope>NUCLEOTIDE SEQUENCE</scope>
</reference>
<evidence type="ECO:0000313" key="2">
    <source>
        <dbReference type="EMBL" id="KKN12800.1"/>
    </source>
</evidence>
<dbReference type="AlphaFoldDB" id="A0A0F9MZV2"/>
<sequence>MLKEREKMKDKKNIILILVCLLCVAVISCRSMIDRFTPCEVPEQAYEYAHGTLDGYKEVDSLFNVRKMRLEMIIQHRTDLIGLKRAIEDEGYGYDDAIGLVNNQIEESQSFQDLVVGGPDTDFSLIGILAGFTGGAAIGKMLKRKNDFSPSEHEEEVQKAKNSAYAAGVKNGSPTTSN</sequence>
<feature type="compositionally biased region" description="Basic and acidic residues" evidence="1">
    <location>
        <begin position="149"/>
        <end position="159"/>
    </location>
</feature>
<protein>
    <submittedName>
        <fullName evidence="2">Uncharacterized protein</fullName>
    </submittedName>
</protein>
<accession>A0A0F9MZV2</accession>
<feature type="region of interest" description="Disordered" evidence="1">
    <location>
        <begin position="149"/>
        <end position="178"/>
    </location>
</feature>
<evidence type="ECO:0000256" key="1">
    <source>
        <dbReference type="SAM" id="MobiDB-lite"/>
    </source>
</evidence>
<dbReference type="PROSITE" id="PS51257">
    <property type="entry name" value="PROKAR_LIPOPROTEIN"/>
    <property type="match status" value="1"/>
</dbReference>
<gene>
    <name evidence="2" type="ORF">LCGC14_1012740</name>
</gene>
<name>A0A0F9MZV2_9ZZZZ</name>
<organism evidence="2">
    <name type="scientific">marine sediment metagenome</name>
    <dbReference type="NCBI Taxonomy" id="412755"/>
    <lineage>
        <taxon>unclassified sequences</taxon>
        <taxon>metagenomes</taxon>
        <taxon>ecological metagenomes</taxon>
    </lineage>
</organism>